<dbReference type="EMBL" id="JAAVXB010000003">
    <property type="protein sequence ID" value="NKF22092.1"/>
    <property type="molecule type" value="Genomic_DNA"/>
</dbReference>
<evidence type="ECO:0008006" key="3">
    <source>
        <dbReference type="Google" id="ProtNLM"/>
    </source>
</evidence>
<dbReference type="AlphaFoldDB" id="A0A969W7Z6"/>
<comment type="caution">
    <text evidence="1">The sequence shown here is derived from an EMBL/GenBank/DDBJ whole genome shotgun (WGS) entry which is preliminary data.</text>
</comment>
<reference evidence="1" key="1">
    <citation type="submission" date="2020-03" db="EMBL/GenBank/DDBJ databases">
        <title>Solimonas marina sp. nov., isolated from deep seawater of the Pacific Ocean.</title>
        <authorList>
            <person name="Liu X."/>
            <person name="Lai Q."/>
            <person name="Sun F."/>
            <person name="Gai Y."/>
            <person name="Li G."/>
            <person name="Shao Z."/>
        </authorList>
    </citation>
    <scope>NUCLEOTIDE SEQUENCE</scope>
    <source>
        <strain evidence="1">C16B3</strain>
    </source>
</reference>
<evidence type="ECO:0000313" key="2">
    <source>
        <dbReference type="Proteomes" id="UP000653472"/>
    </source>
</evidence>
<protein>
    <recommendedName>
        <fullName evidence="3">DUF2158 domain-containing protein</fullName>
    </recommendedName>
</protein>
<name>A0A969W7Z6_9GAMM</name>
<dbReference type="RefSeq" id="WP_168147343.1">
    <property type="nucleotide sequence ID" value="NZ_JAAVXB010000003.1"/>
</dbReference>
<gene>
    <name evidence="1" type="ORF">G7Y82_07165</name>
</gene>
<organism evidence="1 2">
    <name type="scientific">Solimonas marina</name>
    <dbReference type="NCBI Taxonomy" id="2714601"/>
    <lineage>
        <taxon>Bacteria</taxon>
        <taxon>Pseudomonadati</taxon>
        <taxon>Pseudomonadota</taxon>
        <taxon>Gammaproteobacteria</taxon>
        <taxon>Nevskiales</taxon>
        <taxon>Nevskiaceae</taxon>
        <taxon>Solimonas</taxon>
    </lineage>
</organism>
<evidence type="ECO:0000313" key="1">
    <source>
        <dbReference type="EMBL" id="NKF22092.1"/>
    </source>
</evidence>
<dbReference type="Proteomes" id="UP000653472">
    <property type="component" value="Unassembled WGS sequence"/>
</dbReference>
<proteinExistence type="predicted"/>
<sequence length="63" mass="7001">MDTPFRVGDVVLERESTRRMKVVSLDKADGSVRCSWVRGPAKLSKSFAVSELQMCIPKARSTS</sequence>
<keyword evidence="2" id="KW-1185">Reference proteome</keyword>
<accession>A0A969W7Z6</accession>